<reference evidence="2" key="1">
    <citation type="submission" date="2016-03" db="EMBL/GenBank/DDBJ databases">
        <title>Mechanisms controlling the formation of the plant cell surface in tip-growing cells are functionally conserved among land plants.</title>
        <authorList>
            <person name="Honkanen S."/>
            <person name="Jones V.A."/>
            <person name="Morieri G."/>
            <person name="Champion C."/>
            <person name="Hetherington A.J."/>
            <person name="Kelly S."/>
            <person name="Saint-Marcoux D."/>
            <person name="Proust H."/>
            <person name="Prescott H."/>
            <person name="Dolan L."/>
        </authorList>
    </citation>
    <scope>NUCLEOTIDE SEQUENCE [LARGE SCALE GENOMIC DNA]</scope>
    <source>
        <tissue evidence="2">Whole gametophyte</tissue>
    </source>
</reference>
<name>A0A176VTY4_MARPO</name>
<feature type="region of interest" description="Disordered" evidence="1">
    <location>
        <begin position="66"/>
        <end position="100"/>
    </location>
</feature>
<feature type="compositionally biased region" description="Basic and acidic residues" evidence="1">
    <location>
        <begin position="66"/>
        <end position="92"/>
    </location>
</feature>
<organism evidence="2 3">
    <name type="scientific">Marchantia polymorpha subsp. ruderalis</name>
    <dbReference type="NCBI Taxonomy" id="1480154"/>
    <lineage>
        <taxon>Eukaryota</taxon>
        <taxon>Viridiplantae</taxon>
        <taxon>Streptophyta</taxon>
        <taxon>Embryophyta</taxon>
        <taxon>Marchantiophyta</taxon>
        <taxon>Marchantiopsida</taxon>
        <taxon>Marchantiidae</taxon>
        <taxon>Marchantiales</taxon>
        <taxon>Marchantiaceae</taxon>
        <taxon>Marchantia</taxon>
    </lineage>
</organism>
<dbReference type="AlphaFoldDB" id="A0A176VTY4"/>
<keyword evidence="3" id="KW-1185">Reference proteome</keyword>
<dbReference type="EMBL" id="LVLJ01002781">
    <property type="protein sequence ID" value="OAE23772.1"/>
    <property type="molecule type" value="Genomic_DNA"/>
</dbReference>
<gene>
    <name evidence="2" type="ORF">AXG93_1032s1010</name>
</gene>
<dbReference type="Proteomes" id="UP000077202">
    <property type="component" value="Unassembled WGS sequence"/>
</dbReference>
<accession>A0A176VTY4</accession>
<sequence length="120" mass="13414">MVLSGVDIYFLYLHLKERRTYNSQVEEEKEIIEGNASWKVKKEIAKGHPPTQCLLAGLGCIKLRPGDEKMQGSDATKSDLKMNQEIQERSDATSKAINSKGKAEAKEEVSVYSDLRLASL</sequence>
<proteinExistence type="predicted"/>
<comment type="caution">
    <text evidence="2">The sequence shown here is derived from an EMBL/GenBank/DDBJ whole genome shotgun (WGS) entry which is preliminary data.</text>
</comment>
<evidence type="ECO:0000313" key="3">
    <source>
        <dbReference type="Proteomes" id="UP000077202"/>
    </source>
</evidence>
<evidence type="ECO:0000313" key="2">
    <source>
        <dbReference type="EMBL" id="OAE23772.1"/>
    </source>
</evidence>
<protein>
    <submittedName>
        <fullName evidence="2">Uncharacterized protein</fullName>
    </submittedName>
</protein>
<evidence type="ECO:0000256" key="1">
    <source>
        <dbReference type="SAM" id="MobiDB-lite"/>
    </source>
</evidence>